<dbReference type="PANTHER" id="PTHR11122">
    <property type="entry name" value="APOSPORY-ASSOCIATED PROTEIN C-RELATED"/>
    <property type="match status" value="1"/>
</dbReference>
<gene>
    <name evidence="5" type="ORF">ACFSE6_09620</name>
</gene>
<evidence type="ECO:0000256" key="2">
    <source>
        <dbReference type="ARBA" id="ARBA00005866"/>
    </source>
</evidence>
<accession>A0ABW4L5H4</accession>
<dbReference type="InterPro" id="IPR011013">
    <property type="entry name" value="Gal_mutarotase_sf_dom"/>
</dbReference>
<comment type="similarity">
    <text evidence="2 4">Belongs to the glucose-6-phosphate 1-epimerase family.</text>
</comment>
<keyword evidence="3 4" id="KW-0413">Isomerase</keyword>
<keyword evidence="6" id="KW-1185">Reference proteome</keyword>
<evidence type="ECO:0000313" key="5">
    <source>
        <dbReference type="EMBL" id="MFD1718093.1"/>
    </source>
</evidence>
<evidence type="ECO:0000313" key="6">
    <source>
        <dbReference type="Proteomes" id="UP001597277"/>
    </source>
</evidence>
<dbReference type="RefSeq" id="WP_388005680.1">
    <property type="nucleotide sequence ID" value="NZ_JBHUEE010000004.1"/>
</dbReference>
<evidence type="ECO:0000256" key="4">
    <source>
        <dbReference type="PIRNR" id="PIRNR016020"/>
    </source>
</evidence>
<comment type="catalytic activity">
    <reaction evidence="1">
        <text>alpha-D-glucose 6-phosphate = beta-D-glucose 6-phosphate</text>
        <dbReference type="Rhea" id="RHEA:16249"/>
        <dbReference type="ChEBI" id="CHEBI:58225"/>
        <dbReference type="ChEBI" id="CHEBI:58247"/>
        <dbReference type="EC" id="5.1.3.15"/>
    </reaction>
</comment>
<dbReference type="PANTHER" id="PTHR11122:SF13">
    <property type="entry name" value="GLUCOSE-6-PHOSPHATE 1-EPIMERASE"/>
    <property type="match status" value="1"/>
</dbReference>
<dbReference type="CDD" id="cd09020">
    <property type="entry name" value="D-hex-6-P-epi_like"/>
    <property type="match status" value="1"/>
</dbReference>
<evidence type="ECO:0000256" key="1">
    <source>
        <dbReference type="ARBA" id="ARBA00001096"/>
    </source>
</evidence>
<dbReference type="EC" id="5.1.3.15" evidence="4"/>
<dbReference type="InterPro" id="IPR008183">
    <property type="entry name" value="Aldose_1/G6P_1-epimerase"/>
</dbReference>
<sequence>MSEDDMPPLPDAVALEDGAGGLPMVRVHHSRGEAVISLQGGQVLSWVPSGHEPVLWTSPLARFGEGQAIRGGVPICFPWFGAGREEPEMTPSHGFARIAPFRLVEAREDSGAVVVRLDLGGDDVATAPGRDRWQHDFVLSVTVTVGETLRIEVAVTNRSDRVISYEQALHAYLAVGDVREVTVTGLDGAPYVDKTTRPWSARDQHGDVRIERETDRVYGTRSPVTVRDGAMARRIHVARESSADAVVWNPWESAPDDVGEHWPGFLCVEAANVLHDGVVLAPGESHTMASTYAVERD</sequence>
<dbReference type="GO" id="GO:0016853">
    <property type="term" value="F:isomerase activity"/>
    <property type="evidence" value="ECO:0007669"/>
    <property type="project" value="UniProtKB-KW"/>
</dbReference>
<evidence type="ECO:0000256" key="3">
    <source>
        <dbReference type="ARBA" id="ARBA00023235"/>
    </source>
</evidence>
<organism evidence="5 6">
    <name type="scientific">Georgenia deserti</name>
    <dbReference type="NCBI Taxonomy" id="2093781"/>
    <lineage>
        <taxon>Bacteria</taxon>
        <taxon>Bacillati</taxon>
        <taxon>Actinomycetota</taxon>
        <taxon>Actinomycetes</taxon>
        <taxon>Micrococcales</taxon>
        <taxon>Bogoriellaceae</taxon>
        <taxon>Georgenia</taxon>
    </lineage>
</organism>
<dbReference type="EMBL" id="JBHUEE010000004">
    <property type="protein sequence ID" value="MFD1718093.1"/>
    <property type="molecule type" value="Genomic_DNA"/>
</dbReference>
<dbReference type="Proteomes" id="UP001597277">
    <property type="component" value="Unassembled WGS sequence"/>
</dbReference>
<dbReference type="SUPFAM" id="SSF74650">
    <property type="entry name" value="Galactose mutarotase-like"/>
    <property type="match status" value="1"/>
</dbReference>
<dbReference type="Gene3D" id="2.70.98.10">
    <property type="match status" value="1"/>
</dbReference>
<dbReference type="InterPro" id="IPR014718">
    <property type="entry name" value="GH-type_carb-bd"/>
</dbReference>
<proteinExistence type="inferred from homology"/>
<dbReference type="InterPro" id="IPR025532">
    <property type="entry name" value="G6P_1-epimerase"/>
</dbReference>
<dbReference type="PIRSF" id="PIRSF016020">
    <property type="entry name" value="PHexose_mutarotase"/>
    <property type="match status" value="1"/>
</dbReference>
<reference evidence="6" key="1">
    <citation type="journal article" date="2019" name="Int. J. Syst. Evol. Microbiol.">
        <title>The Global Catalogue of Microorganisms (GCM) 10K type strain sequencing project: providing services to taxonomists for standard genome sequencing and annotation.</title>
        <authorList>
            <consortium name="The Broad Institute Genomics Platform"/>
            <consortium name="The Broad Institute Genome Sequencing Center for Infectious Disease"/>
            <person name="Wu L."/>
            <person name="Ma J."/>
        </authorList>
    </citation>
    <scope>NUCLEOTIDE SEQUENCE [LARGE SCALE GENOMIC DNA]</scope>
    <source>
        <strain evidence="6">JCM 17130</strain>
    </source>
</reference>
<comment type="caution">
    <text evidence="5">The sequence shown here is derived from an EMBL/GenBank/DDBJ whole genome shotgun (WGS) entry which is preliminary data.</text>
</comment>
<dbReference type="Pfam" id="PF01263">
    <property type="entry name" value="Aldose_epim"/>
    <property type="match status" value="1"/>
</dbReference>
<name>A0ABW4L5H4_9MICO</name>
<protein>
    <recommendedName>
        <fullName evidence="4">Putative glucose-6-phosphate 1-epimerase</fullName>
        <ecNumber evidence="4">5.1.3.15</ecNumber>
    </recommendedName>
</protein>